<evidence type="ECO:0000313" key="5">
    <source>
        <dbReference type="Proteomes" id="UP000823634"/>
    </source>
</evidence>
<feature type="signal peptide" evidence="2">
    <location>
        <begin position="1"/>
        <end position="20"/>
    </location>
</feature>
<protein>
    <submittedName>
        <fullName evidence="4">Ig-like domain-containing protein</fullName>
    </submittedName>
</protein>
<feature type="domain" description="BIG2" evidence="3">
    <location>
        <begin position="47"/>
        <end position="116"/>
    </location>
</feature>
<dbReference type="SUPFAM" id="SSF49373">
    <property type="entry name" value="Invasin/intimin cell-adhesion fragments"/>
    <property type="match status" value="2"/>
</dbReference>
<sequence>MRKRATTSLLLGVFALGLLAGCGEGNVTSIPSESPTSSQSQEESYEGPYSVRVQAIGETTITVSNTVQLRSSATGTSQRDVTWTSSDPSIASVNERGLVTGLSEGTVTITAALVIEPRCKDSIEITVLGAPEATSVTIEGGDEQQQWVGEDLPLSVSVLPEDASSIVDWSSSDEEVATVSAEGVVSFLSEGEVTIMAASHDAPSVSDSVTFKVGKGTFYSNLGSPLWDISHQADEEPYVELPEGIDDGYHSLYFANVLSEKYYAEATFDMQTITSTWVWQGIGLGSGLSETDARYFIFSPRVEGQGNDYNKQIVKDLPNETWPAITTRSQIWGQNGLDDIDYLNSPVKIGMLRNGREHYWLINDRVMWYDNSAKYEGIPTMPILVSVDIPCIVTDFMVTTDDEFIDAKLADPAYAKSFYPSNSDIVHYQDDSNIVFSANNVLCKDNKASSLGDKAMLVGDFTVEFDISDVLLNHAHTAGFTGIGIGLSRYDSADNVESFFVGKSSVQTDNAKNVARFVSWNYQLSMDDPLAPYSYLESSAPVAEELTSTHHVKITRTIADNISSFAMEVDGNPVEFDVKSNQYAEMTSRYTGAYLLWVCGEYTSGTVSNLTFTSGLTA</sequence>
<feature type="region of interest" description="Disordered" evidence="1">
    <location>
        <begin position="29"/>
        <end position="48"/>
    </location>
</feature>
<dbReference type="InterPro" id="IPR003343">
    <property type="entry name" value="Big_2"/>
</dbReference>
<organism evidence="4 5">
    <name type="scientific">Candidatus Alloenteromonas pullistercoris</name>
    <dbReference type="NCBI Taxonomy" id="2840785"/>
    <lineage>
        <taxon>Bacteria</taxon>
        <taxon>Bacillati</taxon>
        <taxon>Bacillota</taxon>
        <taxon>Bacillota incertae sedis</taxon>
        <taxon>Candidatus Alloenteromonas</taxon>
    </lineage>
</organism>
<feature type="chain" id="PRO_5038779992" evidence="2">
    <location>
        <begin position="21"/>
        <end position="618"/>
    </location>
</feature>
<reference evidence="4" key="1">
    <citation type="submission" date="2020-10" db="EMBL/GenBank/DDBJ databases">
        <authorList>
            <person name="Gilroy R."/>
        </authorList>
    </citation>
    <scope>NUCLEOTIDE SEQUENCE</scope>
    <source>
        <strain evidence="4">17113</strain>
    </source>
</reference>
<feature type="domain" description="BIG2" evidence="3">
    <location>
        <begin position="121"/>
        <end position="209"/>
    </location>
</feature>
<keyword evidence="2" id="KW-0732">Signal</keyword>
<dbReference type="InterPro" id="IPR008964">
    <property type="entry name" value="Invasin/intimin_cell_adhesion"/>
</dbReference>
<dbReference type="PROSITE" id="PS51257">
    <property type="entry name" value="PROKAR_LIPOPROTEIN"/>
    <property type="match status" value="1"/>
</dbReference>
<name>A0A9D9DED3_9FIRM</name>
<evidence type="ECO:0000256" key="2">
    <source>
        <dbReference type="SAM" id="SignalP"/>
    </source>
</evidence>
<gene>
    <name evidence="4" type="ORF">IAC61_02010</name>
</gene>
<accession>A0A9D9DED3</accession>
<reference evidence="4" key="2">
    <citation type="journal article" date="2021" name="PeerJ">
        <title>Extensive microbial diversity within the chicken gut microbiome revealed by metagenomics and culture.</title>
        <authorList>
            <person name="Gilroy R."/>
            <person name="Ravi A."/>
            <person name="Getino M."/>
            <person name="Pursley I."/>
            <person name="Horton D.L."/>
            <person name="Alikhan N.F."/>
            <person name="Baker D."/>
            <person name="Gharbi K."/>
            <person name="Hall N."/>
            <person name="Watson M."/>
            <person name="Adriaenssens E.M."/>
            <person name="Foster-Nyarko E."/>
            <person name="Jarju S."/>
            <person name="Secka A."/>
            <person name="Antonio M."/>
            <person name="Oren A."/>
            <person name="Chaudhuri R.R."/>
            <person name="La Ragione R."/>
            <person name="Hildebrand F."/>
            <person name="Pallen M.J."/>
        </authorList>
    </citation>
    <scope>NUCLEOTIDE SEQUENCE</scope>
    <source>
        <strain evidence="4">17113</strain>
    </source>
</reference>
<evidence type="ECO:0000313" key="4">
    <source>
        <dbReference type="EMBL" id="MBO8426078.1"/>
    </source>
</evidence>
<dbReference type="Proteomes" id="UP000823634">
    <property type="component" value="Unassembled WGS sequence"/>
</dbReference>
<comment type="caution">
    <text evidence="4">The sequence shown here is derived from an EMBL/GenBank/DDBJ whole genome shotgun (WGS) entry which is preliminary data.</text>
</comment>
<dbReference type="SMART" id="SM00635">
    <property type="entry name" value="BID_2"/>
    <property type="match status" value="2"/>
</dbReference>
<evidence type="ECO:0000259" key="3">
    <source>
        <dbReference type="SMART" id="SM00635"/>
    </source>
</evidence>
<evidence type="ECO:0000256" key="1">
    <source>
        <dbReference type="SAM" id="MobiDB-lite"/>
    </source>
</evidence>
<dbReference type="Gene3D" id="2.60.40.1080">
    <property type="match status" value="2"/>
</dbReference>
<dbReference type="AlphaFoldDB" id="A0A9D9DED3"/>
<proteinExistence type="predicted"/>
<dbReference type="Pfam" id="PF02368">
    <property type="entry name" value="Big_2"/>
    <property type="match status" value="2"/>
</dbReference>
<dbReference type="EMBL" id="JADINA010000016">
    <property type="protein sequence ID" value="MBO8426078.1"/>
    <property type="molecule type" value="Genomic_DNA"/>
</dbReference>